<dbReference type="Proteomes" id="UP000002038">
    <property type="component" value="Unassembled WGS sequence"/>
</dbReference>
<proteinExistence type="predicted"/>
<organism evidence="1 2">
    <name type="scientific">Blastomyces gilchristii (strain SLH14081)</name>
    <name type="common">Blastomyces dermatitidis</name>
    <dbReference type="NCBI Taxonomy" id="559298"/>
    <lineage>
        <taxon>Eukaryota</taxon>
        <taxon>Fungi</taxon>
        <taxon>Dikarya</taxon>
        <taxon>Ascomycota</taxon>
        <taxon>Pezizomycotina</taxon>
        <taxon>Eurotiomycetes</taxon>
        <taxon>Eurotiomycetidae</taxon>
        <taxon>Onygenales</taxon>
        <taxon>Ajellomycetaceae</taxon>
        <taxon>Blastomyces</taxon>
    </lineage>
</organism>
<dbReference type="RefSeq" id="XP_031578113.1">
    <property type="nucleotide sequence ID" value="XM_031721526.1"/>
</dbReference>
<dbReference type="VEuPathDB" id="FungiDB:BDBG_04069"/>
<protein>
    <submittedName>
        <fullName evidence="1">Uncharacterized protein</fullName>
    </submittedName>
</protein>
<reference evidence="2" key="1">
    <citation type="journal article" date="2015" name="PLoS Genet.">
        <title>The dynamic genome and transcriptome of the human fungal pathogen Blastomyces and close relative Emmonsia.</title>
        <authorList>
            <person name="Munoz J.F."/>
            <person name="Gauthier G.M."/>
            <person name="Desjardins C.A."/>
            <person name="Gallo J.E."/>
            <person name="Holder J."/>
            <person name="Sullivan T.D."/>
            <person name="Marty A.J."/>
            <person name="Carmen J.C."/>
            <person name="Chen Z."/>
            <person name="Ding L."/>
            <person name="Gujja S."/>
            <person name="Magrini V."/>
            <person name="Misas E."/>
            <person name="Mitreva M."/>
            <person name="Priest M."/>
            <person name="Saif S."/>
            <person name="Whiston E.A."/>
            <person name="Young S."/>
            <person name="Zeng Q."/>
            <person name="Goldman W.E."/>
            <person name="Mardis E.R."/>
            <person name="Taylor J.W."/>
            <person name="McEwen J.G."/>
            <person name="Clay O.K."/>
            <person name="Klein B.S."/>
            <person name="Cuomo C.A."/>
        </authorList>
    </citation>
    <scope>NUCLEOTIDE SEQUENCE [LARGE SCALE GENOMIC DNA]</scope>
    <source>
        <strain evidence="2">SLH14081</strain>
    </source>
</reference>
<sequence length="147" mass="17189">MDAEMRYYGVPDSYQQSYQYYKDEYLCLWEVTVHEIVGHWHWDELDETSSWYEKIILPAFKNHNEIHLAGREVLDMLDLLDALAGSSTLFGNDRLSPCGSLYSGWHISSEEDNICFEDEYGLSDTDDEAEEPNLVDDMFKILEGDWL</sequence>
<keyword evidence="2" id="KW-1185">Reference proteome</keyword>
<gene>
    <name evidence="1" type="ORF">BDBG_04069</name>
</gene>
<dbReference type="EMBL" id="GG657454">
    <property type="protein sequence ID" value="OAT08077.1"/>
    <property type="molecule type" value="Genomic_DNA"/>
</dbReference>
<dbReference type="GeneID" id="8504993"/>
<evidence type="ECO:0000313" key="2">
    <source>
        <dbReference type="Proteomes" id="UP000002038"/>
    </source>
</evidence>
<accession>A0A179ULQ3</accession>
<evidence type="ECO:0000313" key="1">
    <source>
        <dbReference type="EMBL" id="OAT08077.1"/>
    </source>
</evidence>
<name>A0A179ULQ3_BLAGS</name>
<dbReference type="AlphaFoldDB" id="A0A179ULQ3"/>
<dbReference type="KEGG" id="bgh:BDBG_04069"/>
<dbReference type="OrthoDB" id="3483554at2759"/>